<dbReference type="Proteomes" id="UP000299102">
    <property type="component" value="Unassembled WGS sequence"/>
</dbReference>
<accession>A0A4C1YYI8</accession>
<evidence type="ECO:0000313" key="3">
    <source>
        <dbReference type="Proteomes" id="UP000299102"/>
    </source>
</evidence>
<name>A0A4C1YYI8_EUMVA</name>
<dbReference type="EMBL" id="BGZK01001457">
    <property type="protein sequence ID" value="GBP80330.1"/>
    <property type="molecule type" value="Genomic_DNA"/>
</dbReference>
<evidence type="ECO:0000256" key="1">
    <source>
        <dbReference type="SAM" id="MobiDB-lite"/>
    </source>
</evidence>
<comment type="caution">
    <text evidence="2">The sequence shown here is derived from an EMBL/GenBank/DDBJ whole genome shotgun (WGS) entry which is preliminary data.</text>
</comment>
<organism evidence="2 3">
    <name type="scientific">Eumeta variegata</name>
    <name type="common">Bagworm moth</name>
    <name type="synonym">Eumeta japonica</name>
    <dbReference type="NCBI Taxonomy" id="151549"/>
    <lineage>
        <taxon>Eukaryota</taxon>
        <taxon>Metazoa</taxon>
        <taxon>Ecdysozoa</taxon>
        <taxon>Arthropoda</taxon>
        <taxon>Hexapoda</taxon>
        <taxon>Insecta</taxon>
        <taxon>Pterygota</taxon>
        <taxon>Neoptera</taxon>
        <taxon>Endopterygota</taxon>
        <taxon>Lepidoptera</taxon>
        <taxon>Glossata</taxon>
        <taxon>Ditrysia</taxon>
        <taxon>Tineoidea</taxon>
        <taxon>Psychidae</taxon>
        <taxon>Oiketicinae</taxon>
        <taxon>Eumeta</taxon>
    </lineage>
</organism>
<gene>
    <name evidence="2" type="ORF">EVAR_61881_1</name>
</gene>
<keyword evidence="3" id="KW-1185">Reference proteome</keyword>
<protein>
    <submittedName>
        <fullName evidence="2">Uncharacterized protein</fullName>
    </submittedName>
</protein>
<sequence length="116" mass="13145">MRSVARGVSGGVVDPGDPHFSEEGPLTDTELRRTLTHHYVNSSWVNKDLRGGCIPQLQKFLTMSAEDKFSNKKRCDINNDGQNISFWTCRRHGAEAAELSRCYVQDLQESFQELDI</sequence>
<feature type="compositionally biased region" description="Low complexity" evidence="1">
    <location>
        <begin position="1"/>
        <end position="15"/>
    </location>
</feature>
<reference evidence="2 3" key="1">
    <citation type="journal article" date="2019" name="Commun. Biol.">
        <title>The bagworm genome reveals a unique fibroin gene that provides high tensile strength.</title>
        <authorList>
            <person name="Kono N."/>
            <person name="Nakamura H."/>
            <person name="Ohtoshi R."/>
            <person name="Tomita M."/>
            <person name="Numata K."/>
            <person name="Arakawa K."/>
        </authorList>
    </citation>
    <scope>NUCLEOTIDE SEQUENCE [LARGE SCALE GENOMIC DNA]</scope>
</reference>
<evidence type="ECO:0000313" key="2">
    <source>
        <dbReference type="EMBL" id="GBP80330.1"/>
    </source>
</evidence>
<dbReference type="AlphaFoldDB" id="A0A4C1YYI8"/>
<feature type="region of interest" description="Disordered" evidence="1">
    <location>
        <begin position="1"/>
        <end position="25"/>
    </location>
</feature>
<proteinExistence type="predicted"/>